<reference evidence="2" key="1">
    <citation type="journal article" date="2014" name="Int. J. Syst. Evol. Microbiol.">
        <title>Complete genome sequence of Corynebacterium casei LMG S-19264T (=DSM 44701T), isolated from a smear-ripened cheese.</title>
        <authorList>
            <consortium name="US DOE Joint Genome Institute (JGI-PGF)"/>
            <person name="Walter F."/>
            <person name="Albersmeier A."/>
            <person name="Kalinowski J."/>
            <person name="Ruckert C."/>
        </authorList>
    </citation>
    <scope>NUCLEOTIDE SEQUENCE</scope>
    <source>
        <strain evidence="2">CGMCC 1.12754</strain>
    </source>
</reference>
<dbReference type="AlphaFoldDB" id="A0A917HC61"/>
<dbReference type="PANTHER" id="PTHR37305:SF1">
    <property type="entry name" value="MEMBRANE PROTEIN"/>
    <property type="match status" value="1"/>
</dbReference>
<accession>A0A917HC61</accession>
<sequence>MGNIIKAELYKLRKDRSFWLLTLLLVVASIIYPLLIVFDEGTELFKLSDFYQSKLLSANNYVIKLVPCILAGFFISKEYSFGTMKSIVSSGNSRIRIYFAKLVVFSIGAIIISLIVPVVLTGTFALYFDFQNMPELDYFLKTIGLIVLYAAAYASMMALLATLLTDSGKAIALMLLFFQVSESIMFQFADLIPVFEFVPNYFIFNLVWEIINASTFNNSEMFKMIIVPVVTFAVFGLWGSFVLQKKEIK</sequence>
<dbReference type="EMBL" id="BMFR01000006">
    <property type="protein sequence ID" value="GGG74347.1"/>
    <property type="molecule type" value="Genomic_DNA"/>
</dbReference>
<comment type="caution">
    <text evidence="2">The sequence shown here is derived from an EMBL/GenBank/DDBJ whole genome shotgun (WGS) entry which is preliminary data.</text>
</comment>
<dbReference type="Proteomes" id="UP000622860">
    <property type="component" value="Unassembled WGS sequence"/>
</dbReference>
<protein>
    <submittedName>
        <fullName evidence="2">ABC transporter permease</fullName>
    </submittedName>
</protein>
<proteinExistence type="predicted"/>
<evidence type="ECO:0000256" key="1">
    <source>
        <dbReference type="SAM" id="Phobius"/>
    </source>
</evidence>
<keyword evidence="1" id="KW-0472">Membrane</keyword>
<feature type="transmembrane region" description="Helical" evidence="1">
    <location>
        <begin position="138"/>
        <end position="163"/>
    </location>
</feature>
<feature type="transmembrane region" description="Helical" evidence="1">
    <location>
        <begin position="58"/>
        <end position="76"/>
    </location>
</feature>
<feature type="transmembrane region" description="Helical" evidence="1">
    <location>
        <begin position="18"/>
        <end position="38"/>
    </location>
</feature>
<dbReference type="PANTHER" id="PTHR37305">
    <property type="entry name" value="INTEGRAL MEMBRANE PROTEIN-RELATED"/>
    <property type="match status" value="1"/>
</dbReference>
<feature type="transmembrane region" description="Helical" evidence="1">
    <location>
        <begin position="97"/>
        <end position="126"/>
    </location>
</feature>
<feature type="transmembrane region" description="Helical" evidence="1">
    <location>
        <begin position="170"/>
        <end position="189"/>
    </location>
</feature>
<evidence type="ECO:0000313" key="2">
    <source>
        <dbReference type="EMBL" id="GGG74347.1"/>
    </source>
</evidence>
<dbReference type="Pfam" id="PF12730">
    <property type="entry name" value="ABC2_membrane_4"/>
    <property type="match status" value="1"/>
</dbReference>
<organism evidence="2 3">
    <name type="scientific">Virgibacillus oceani</name>
    <dbReference type="NCBI Taxonomy" id="1479511"/>
    <lineage>
        <taxon>Bacteria</taxon>
        <taxon>Bacillati</taxon>
        <taxon>Bacillota</taxon>
        <taxon>Bacilli</taxon>
        <taxon>Bacillales</taxon>
        <taxon>Bacillaceae</taxon>
        <taxon>Virgibacillus</taxon>
    </lineage>
</organism>
<name>A0A917HC61_9BACI</name>
<keyword evidence="3" id="KW-1185">Reference proteome</keyword>
<feature type="transmembrane region" description="Helical" evidence="1">
    <location>
        <begin position="224"/>
        <end position="243"/>
    </location>
</feature>
<keyword evidence="1" id="KW-0812">Transmembrane</keyword>
<keyword evidence="1" id="KW-1133">Transmembrane helix</keyword>
<dbReference type="RefSeq" id="WP_188455128.1">
    <property type="nucleotide sequence ID" value="NZ_BMFR01000006.1"/>
</dbReference>
<evidence type="ECO:0000313" key="3">
    <source>
        <dbReference type="Proteomes" id="UP000622860"/>
    </source>
</evidence>
<reference evidence="2" key="2">
    <citation type="submission" date="2020-09" db="EMBL/GenBank/DDBJ databases">
        <authorList>
            <person name="Sun Q."/>
            <person name="Zhou Y."/>
        </authorList>
    </citation>
    <scope>NUCLEOTIDE SEQUENCE</scope>
    <source>
        <strain evidence="2">CGMCC 1.12754</strain>
    </source>
</reference>
<gene>
    <name evidence="2" type="ORF">GCM10011398_18740</name>
</gene>